<keyword evidence="9 15" id="KW-0862">Zinc</keyword>
<evidence type="ECO:0000256" key="9">
    <source>
        <dbReference type="ARBA" id="ARBA00022833"/>
    </source>
</evidence>
<dbReference type="InterPro" id="IPR002734">
    <property type="entry name" value="RibDG_C"/>
</dbReference>
<dbReference type="RefSeq" id="WP_046824397.1">
    <property type="nucleotide sequence ID" value="NZ_LBBT01000360.1"/>
</dbReference>
<dbReference type="GO" id="GO:0008835">
    <property type="term" value="F:diaminohydroxyphosphoribosylaminopyrimidine deaminase activity"/>
    <property type="evidence" value="ECO:0007669"/>
    <property type="project" value="UniProtKB-EC"/>
</dbReference>
<comment type="pathway">
    <text evidence="2 15">Cofactor biosynthesis; riboflavin biosynthesis; 5-amino-6-(D-ribitylamino)uracil from GTP: step 2/4.</text>
</comment>
<dbReference type="InterPro" id="IPR002125">
    <property type="entry name" value="CMP_dCMP_dom"/>
</dbReference>
<dbReference type="NCBIfam" id="TIGR00326">
    <property type="entry name" value="eubact_ribD"/>
    <property type="match status" value="1"/>
</dbReference>
<comment type="pathway">
    <text evidence="3 15">Cofactor biosynthesis; riboflavin biosynthesis; 5-amino-6-(D-ribitylamino)uracil from GTP: step 3/4.</text>
</comment>
<organism evidence="20 21">
    <name type="scientific">Paraclostridium benzoelyticum</name>
    <dbReference type="NCBI Taxonomy" id="1629550"/>
    <lineage>
        <taxon>Bacteria</taxon>
        <taxon>Bacillati</taxon>
        <taxon>Bacillota</taxon>
        <taxon>Clostridia</taxon>
        <taxon>Peptostreptococcales</taxon>
        <taxon>Peptostreptococcaceae</taxon>
        <taxon>Paraclostridium</taxon>
    </lineage>
</organism>
<keyword evidence="8 15" id="KW-0378">Hydrolase</keyword>
<comment type="catalytic activity">
    <reaction evidence="13 15">
        <text>5-amino-6-(5-phospho-D-ribitylamino)uracil + NADP(+) = 5-amino-6-(5-phospho-D-ribosylamino)uracil + NADPH + H(+)</text>
        <dbReference type="Rhea" id="RHEA:17845"/>
        <dbReference type="ChEBI" id="CHEBI:15378"/>
        <dbReference type="ChEBI" id="CHEBI:57783"/>
        <dbReference type="ChEBI" id="CHEBI:58349"/>
        <dbReference type="ChEBI" id="CHEBI:58421"/>
        <dbReference type="ChEBI" id="CHEBI:58453"/>
        <dbReference type="EC" id="1.1.1.193"/>
    </reaction>
</comment>
<evidence type="ECO:0000256" key="1">
    <source>
        <dbReference type="ARBA" id="ARBA00002151"/>
    </source>
</evidence>
<feature type="binding site" evidence="17">
    <location>
        <position position="195"/>
    </location>
    <ligand>
        <name>NADP(+)</name>
        <dbReference type="ChEBI" id="CHEBI:58349"/>
    </ligand>
</feature>
<sequence>MDEYYMGLAINLARKGIGKVNPNPMVGAVIVKDNKIIGTGYHERYGGKHAEINAIENSRQSLNGSTMYVNLEPCSHFGKTPPCVDKIIESKINKVVISSVDPNPLVQGKGVKKLRDAGIEVKVGVLDKENKKLNEVFLKYIKNKKPFVVMKVAMSLDGKIATTTGQSKWISCDESRRYVHKLRSEVMGILVGINTVIKDNPMLDCRLENGKNPIRIIVDTTLKIPIDSKIVFSSKSIRTIVVTTKNANKNVMKLLEDKGVEILTVNLKNNLVDLKEMINKLGELKIDSILIEGGSRLNYSAINENIVDKVQVYVAPIILGGESSKTPIGGEGVSDIKEAFKLHQLDYKQVGSDILIEGYLKGSDN</sequence>
<feature type="binding site" evidence="18">
    <location>
        <position position="83"/>
    </location>
    <ligand>
        <name>Zn(2+)</name>
        <dbReference type="ChEBI" id="CHEBI:29105"/>
        <note>catalytic</note>
    </ligand>
</feature>
<evidence type="ECO:0000256" key="14">
    <source>
        <dbReference type="ARBA" id="ARBA00049886"/>
    </source>
</evidence>
<dbReference type="InterPro" id="IPR016192">
    <property type="entry name" value="APOBEC/CMP_deaminase_Zn-bd"/>
</dbReference>
<feature type="binding site" evidence="17">
    <location>
        <begin position="294"/>
        <end position="300"/>
    </location>
    <ligand>
        <name>NADP(+)</name>
        <dbReference type="ChEBI" id="CHEBI:58349"/>
    </ligand>
</feature>
<dbReference type="Gene3D" id="3.40.430.10">
    <property type="entry name" value="Dihydrofolate Reductase, subunit A"/>
    <property type="match status" value="1"/>
</dbReference>
<evidence type="ECO:0000256" key="18">
    <source>
        <dbReference type="PIRSR" id="PIRSR006769-3"/>
    </source>
</evidence>
<feature type="binding site" evidence="17">
    <location>
        <position position="199"/>
    </location>
    <ligand>
        <name>NADP(+)</name>
        <dbReference type="ChEBI" id="CHEBI:58349"/>
    </ligand>
</feature>
<keyword evidence="21" id="KW-1185">Reference proteome</keyword>
<evidence type="ECO:0000256" key="16">
    <source>
        <dbReference type="PIRSR" id="PIRSR006769-1"/>
    </source>
</evidence>
<comment type="similarity">
    <text evidence="4 15">In the N-terminal section; belongs to the cytidine and deoxycytidylate deaminase family.</text>
</comment>
<evidence type="ECO:0000256" key="10">
    <source>
        <dbReference type="ARBA" id="ARBA00022857"/>
    </source>
</evidence>
<dbReference type="AlphaFoldDB" id="A0A0M3DCK8"/>
<evidence type="ECO:0000256" key="3">
    <source>
        <dbReference type="ARBA" id="ARBA00004910"/>
    </source>
</evidence>
<dbReference type="Pfam" id="PF00383">
    <property type="entry name" value="dCMP_cyt_deam_1"/>
    <property type="match status" value="1"/>
</dbReference>
<feature type="binding site" evidence="17">
    <location>
        <position position="220"/>
    </location>
    <ligand>
        <name>NADP(+)</name>
        <dbReference type="ChEBI" id="CHEBI:58349"/>
    </ligand>
</feature>
<evidence type="ECO:0000256" key="11">
    <source>
        <dbReference type="ARBA" id="ARBA00023002"/>
    </source>
</evidence>
<accession>A0A0M3DCK8</accession>
<dbReference type="EC" id="1.1.1.193" evidence="15"/>
<keyword evidence="6 15" id="KW-0686">Riboflavin biosynthesis</keyword>
<dbReference type="InterPro" id="IPR016193">
    <property type="entry name" value="Cytidine_deaminase-like"/>
</dbReference>
<comment type="cofactor">
    <cofactor evidence="15 18">
        <name>Zn(2+)</name>
        <dbReference type="ChEBI" id="CHEBI:29105"/>
    </cofactor>
    <text evidence="15 18">Binds 1 zinc ion.</text>
</comment>
<dbReference type="SUPFAM" id="SSF53597">
    <property type="entry name" value="Dihydrofolate reductase-like"/>
    <property type="match status" value="1"/>
</dbReference>
<evidence type="ECO:0000313" key="21">
    <source>
        <dbReference type="Proteomes" id="UP000034407"/>
    </source>
</evidence>
<protein>
    <recommendedName>
        <fullName evidence="15">Riboflavin biosynthesis protein RibD</fullName>
    </recommendedName>
    <domain>
        <recommendedName>
            <fullName evidence="15">Diaminohydroxyphosphoribosylaminopyrimidine deaminase</fullName>
            <shortName evidence="15">DRAP deaminase</shortName>
            <ecNumber evidence="15">3.5.4.26</ecNumber>
        </recommendedName>
        <alternativeName>
            <fullName evidence="15">Riboflavin-specific deaminase</fullName>
        </alternativeName>
    </domain>
    <domain>
        <recommendedName>
            <fullName evidence="15">5-amino-6-(5-phosphoribosylamino)uracil reductase</fullName>
            <ecNumber evidence="15">1.1.1.193</ecNumber>
        </recommendedName>
        <alternativeName>
            <fullName evidence="15">HTP reductase</fullName>
        </alternativeName>
    </domain>
</protein>
<dbReference type="InterPro" id="IPR004794">
    <property type="entry name" value="Eubact_RibD"/>
</dbReference>
<evidence type="ECO:0000256" key="12">
    <source>
        <dbReference type="ARBA" id="ARBA00023268"/>
    </source>
</evidence>
<dbReference type="CDD" id="cd01284">
    <property type="entry name" value="Riboflavin_deaminase-reductase"/>
    <property type="match status" value="1"/>
</dbReference>
<evidence type="ECO:0000256" key="13">
    <source>
        <dbReference type="ARBA" id="ARBA00049861"/>
    </source>
</evidence>
<dbReference type="Proteomes" id="UP000034407">
    <property type="component" value="Unassembled WGS sequence"/>
</dbReference>
<gene>
    <name evidence="20" type="ORF">VN21_17485</name>
</gene>
<dbReference type="PIRSF" id="PIRSF006769">
    <property type="entry name" value="RibD"/>
    <property type="match status" value="1"/>
</dbReference>
<dbReference type="UniPathway" id="UPA00275">
    <property type="reaction ID" value="UER00401"/>
</dbReference>
<keyword evidence="11 15" id="KW-0560">Oxidoreductase</keyword>
<dbReference type="GO" id="GO:0008270">
    <property type="term" value="F:zinc ion binding"/>
    <property type="evidence" value="ECO:0007669"/>
    <property type="project" value="InterPro"/>
</dbReference>
<feature type="binding site" evidence="17">
    <location>
        <position position="183"/>
    </location>
    <ligand>
        <name>substrate</name>
    </ligand>
</feature>
<dbReference type="GO" id="GO:0009231">
    <property type="term" value="P:riboflavin biosynthetic process"/>
    <property type="evidence" value="ECO:0007669"/>
    <property type="project" value="UniProtKB-UniPathway"/>
</dbReference>
<proteinExistence type="inferred from homology"/>
<evidence type="ECO:0000256" key="17">
    <source>
        <dbReference type="PIRSR" id="PIRSR006769-2"/>
    </source>
</evidence>
<comment type="caution">
    <text evidence="20">The sequence shown here is derived from an EMBL/GenBank/DDBJ whole genome shotgun (WGS) entry which is preliminary data.</text>
</comment>
<dbReference type="GO" id="GO:0050661">
    <property type="term" value="F:NADP binding"/>
    <property type="evidence" value="ECO:0007669"/>
    <property type="project" value="InterPro"/>
</dbReference>
<evidence type="ECO:0000256" key="4">
    <source>
        <dbReference type="ARBA" id="ARBA00005259"/>
    </source>
</evidence>
<dbReference type="InterPro" id="IPR050765">
    <property type="entry name" value="Riboflavin_Biosynth_HTPR"/>
</dbReference>
<feature type="binding site" evidence="17">
    <location>
        <position position="153"/>
    </location>
    <ligand>
        <name>NADP(+)</name>
        <dbReference type="ChEBI" id="CHEBI:58349"/>
    </ligand>
</feature>
<evidence type="ECO:0000256" key="2">
    <source>
        <dbReference type="ARBA" id="ARBA00004882"/>
    </source>
</evidence>
<evidence type="ECO:0000256" key="7">
    <source>
        <dbReference type="ARBA" id="ARBA00022723"/>
    </source>
</evidence>
<dbReference type="SUPFAM" id="SSF53927">
    <property type="entry name" value="Cytidine deaminase-like"/>
    <property type="match status" value="1"/>
</dbReference>
<feature type="domain" description="CMP/dCMP-type deaminase" evidence="19">
    <location>
        <begin position="1"/>
        <end position="121"/>
    </location>
</feature>
<feature type="binding site" evidence="18">
    <location>
        <position position="74"/>
    </location>
    <ligand>
        <name>Zn(2+)</name>
        <dbReference type="ChEBI" id="CHEBI:29105"/>
        <note>catalytic</note>
    </ligand>
</feature>
<reference evidence="20 21" key="1">
    <citation type="submission" date="2015-04" db="EMBL/GenBank/DDBJ databases">
        <title>Microcin producing Clostridium sp. JC272T.</title>
        <authorList>
            <person name="Jyothsna T."/>
            <person name="Sasikala C."/>
            <person name="Ramana C."/>
        </authorList>
    </citation>
    <scope>NUCLEOTIDE SEQUENCE [LARGE SCALE GENOMIC DNA]</scope>
    <source>
        <strain evidence="20 21">JC272</strain>
    </source>
</reference>
<dbReference type="PROSITE" id="PS00903">
    <property type="entry name" value="CYT_DCMP_DEAMINASES_1"/>
    <property type="match status" value="1"/>
</dbReference>
<feature type="active site" description="Proton donor" evidence="16">
    <location>
        <position position="51"/>
    </location>
</feature>
<keyword evidence="7 15" id="KW-0479">Metal-binding</keyword>
<feature type="binding site" evidence="18">
    <location>
        <position position="49"/>
    </location>
    <ligand>
        <name>Zn(2+)</name>
        <dbReference type="ChEBI" id="CHEBI:29105"/>
        <note>catalytic</note>
    </ligand>
</feature>
<dbReference type="OrthoDB" id="9800865at2"/>
<keyword evidence="10 15" id="KW-0521">NADP</keyword>
<evidence type="ECO:0000256" key="8">
    <source>
        <dbReference type="ARBA" id="ARBA00022801"/>
    </source>
</evidence>
<dbReference type="InterPro" id="IPR024072">
    <property type="entry name" value="DHFR-like_dom_sf"/>
</dbReference>
<comment type="catalytic activity">
    <reaction evidence="14 15">
        <text>2,5-diamino-6-hydroxy-4-(5-phosphoribosylamino)-pyrimidine + H2O + H(+) = 5-amino-6-(5-phospho-D-ribosylamino)uracil + NH4(+)</text>
        <dbReference type="Rhea" id="RHEA:21868"/>
        <dbReference type="ChEBI" id="CHEBI:15377"/>
        <dbReference type="ChEBI" id="CHEBI:15378"/>
        <dbReference type="ChEBI" id="CHEBI:28938"/>
        <dbReference type="ChEBI" id="CHEBI:58453"/>
        <dbReference type="ChEBI" id="CHEBI:58614"/>
        <dbReference type="EC" id="3.5.4.26"/>
    </reaction>
</comment>
<comment type="function">
    <text evidence="1 15">Converts 2,5-diamino-6-(ribosylamino)-4(3h)-pyrimidinone 5'-phosphate into 5-amino-6-(ribosylamino)-2,4(1h,3h)-pyrimidinedione 5'-phosphate.</text>
</comment>
<evidence type="ECO:0000256" key="5">
    <source>
        <dbReference type="ARBA" id="ARBA00007417"/>
    </source>
</evidence>
<dbReference type="PANTHER" id="PTHR38011">
    <property type="entry name" value="DIHYDROFOLATE REDUCTASE FAMILY PROTEIN (AFU_ORTHOLOGUE AFUA_8G06820)"/>
    <property type="match status" value="1"/>
</dbReference>
<name>A0A0M3DCK8_9FIRM</name>
<feature type="binding site" evidence="17">
    <location>
        <position position="169"/>
    </location>
    <ligand>
        <name>NADP(+)</name>
        <dbReference type="ChEBI" id="CHEBI:58349"/>
    </ligand>
</feature>
<dbReference type="GO" id="GO:0008703">
    <property type="term" value="F:5-amino-6-(5-phosphoribosylamino)uracil reductase activity"/>
    <property type="evidence" value="ECO:0007669"/>
    <property type="project" value="UniProtKB-EC"/>
</dbReference>
<keyword evidence="12" id="KW-0511">Multifunctional enzyme</keyword>
<feature type="binding site" evidence="17">
    <location>
        <position position="167"/>
    </location>
    <ligand>
        <name>substrate</name>
    </ligand>
</feature>
<evidence type="ECO:0000256" key="15">
    <source>
        <dbReference type="PIRNR" id="PIRNR006769"/>
    </source>
</evidence>
<dbReference type="FunFam" id="3.40.140.10:FF:000025">
    <property type="entry name" value="Riboflavin biosynthesis protein RibD"/>
    <property type="match status" value="1"/>
</dbReference>
<dbReference type="InterPro" id="IPR011549">
    <property type="entry name" value="RibD_C"/>
</dbReference>
<feature type="binding site" evidence="17">
    <location>
        <position position="292"/>
    </location>
    <ligand>
        <name>substrate</name>
    </ligand>
</feature>
<dbReference type="PANTHER" id="PTHR38011:SF7">
    <property type="entry name" value="2,5-DIAMINO-6-RIBOSYLAMINO-4(3H)-PYRIMIDINONE 5'-PHOSPHATE REDUCTASE"/>
    <property type="match status" value="1"/>
</dbReference>
<feature type="binding site" evidence="17">
    <location>
        <position position="206"/>
    </location>
    <ligand>
        <name>substrate</name>
    </ligand>
</feature>
<dbReference type="Gene3D" id="3.40.140.10">
    <property type="entry name" value="Cytidine Deaminase, domain 2"/>
    <property type="match status" value="1"/>
</dbReference>
<feature type="binding site" evidence="17">
    <location>
        <position position="203"/>
    </location>
    <ligand>
        <name>substrate</name>
    </ligand>
</feature>
<dbReference type="EMBL" id="LBBT01000360">
    <property type="protein sequence ID" value="KKX99865.1"/>
    <property type="molecule type" value="Genomic_DNA"/>
</dbReference>
<comment type="similarity">
    <text evidence="5 15">In the C-terminal section; belongs to the HTP reductase family.</text>
</comment>
<evidence type="ECO:0000256" key="6">
    <source>
        <dbReference type="ARBA" id="ARBA00022619"/>
    </source>
</evidence>
<dbReference type="PATRIC" id="fig|1629550.3.peg.3029"/>
<dbReference type="NCBIfam" id="TIGR00227">
    <property type="entry name" value="ribD_Cterm"/>
    <property type="match status" value="1"/>
</dbReference>
<dbReference type="Pfam" id="PF01872">
    <property type="entry name" value="RibD_C"/>
    <property type="match status" value="1"/>
</dbReference>
<evidence type="ECO:0000259" key="19">
    <source>
        <dbReference type="PROSITE" id="PS51747"/>
    </source>
</evidence>
<dbReference type="EC" id="3.5.4.26" evidence="15"/>
<dbReference type="PROSITE" id="PS51747">
    <property type="entry name" value="CYT_DCMP_DEAMINASES_2"/>
    <property type="match status" value="1"/>
</dbReference>
<evidence type="ECO:0000313" key="20">
    <source>
        <dbReference type="EMBL" id="KKX99865.1"/>
    </source>
</evidence>